<dbReference type="Gene3D" id="1.20.58.1390">
    <property type="match status" value="1"/>
</dbReference>
<dbReference type="InterPro" id="IPR036390">
    <property type="entry name" value="WH_DNA-bd_sf"/>
</dbReference>
<dbReference type="EMBL" id="JEME01001542">
    <property type="protein sequence ID" value="KYG06864.1"/>
    <property type="molecule type" value="Genomic_DNA"/>
</dbReference>
<name>A0A150TQB0_SORCE</name>
<evidence type="ECO:0000313" key="6">
    <source>
        <dbReference type="EMBL" id="KYG06864.1"/>
    </source>
</evidence>
<gene>
    <name evidence="6" type="ORF">BE21_32405</name>
</gene>
<proteinExistence type="predicted"/>
<keyword evidence="2 6" id="KW-0808">Transferase</keyword>
<dbReference type="InterPro" id="IPR001077">
    <property type="entry name" value="COMT_C"/>
</dbReference>
<dbReference type="InterPro" id="IPR036388">
    <property type="entry name" value="WH-like_DNA-bd_sf"/>
</dbReference>
<protein>
    <submittedName>
        <fullName evidence="6">Methyltransferase</fullName>
    </submittedName>
</protein>
<dbReference type="GO" id="GO:0008171">
    <property type="term" value="F:O-methyltransferase activity"/>
    <property type="evidence" value="ECO:0007669"/>
    <property type="project" value="InterPro"/>
</dbReference>
<dbReference type="Pfam" id="PF21212">
    <property type="entry name" value="Dimerisation2-like_dom"/>
    <property type="match status" value="1"/>
</dbReference>
<dbReference type="Gene3D" id="1.10.10.10">
    <property type="entry name" value="Winged helix-like DNA-binding domain superfamily/Winged helix DNA-binding domain"/>
    <property type="match status" value="1"/>
</dbReference>
<dbReference type="SUPFAM" id="SSF46785">
    <property type="entry name" value="Winged helix' DNA-binding domain"/>
    <property type="match status" value="1"/>
</dbReference>
<dbReference type="Gene3D" id="3.40.50.150">
    <property type="entry name" value="Vaccinia Virus protein VP39"/>
    <property type="match status" value="1"/>
</dbReference>
<reference evidence="6 7" key="1">
    <citation type="submission" date="2014-02" db="EMBL/GenBank/DDBJ databases">
        <title>The small core and large imbalanced accessory genome model reveals a collaborative survival strategy of Sorangium cellulosum strains in nature.</title>
        <authorList>
            <person name="Han K."/>
            <person name="Peng R."/>
            <person name="Blom J."/>
            <person name="Li Y.-Z."/>
        </authorList>
    </citation>
    <scope>NUCLEOTIDE SEQUENCE [LARGE SCALE GENOMIC DNA]</scope>
    <source>
        <strain evidence="6 7">So0007-03</strain>
    </source>
</reference>
<sequence>MKNDPAPNPTLDAMLAAQRIAFAPVMFQVARVMRNRGVLRALQRAGKGGRTAAEVAQDTGLSAYAAKTLLEASLSFGLVELPGGNGDRREGQGGRGTREGEERYAITRIGLVVENDRMTRINMDFIHDVCYEGMRFLDEAIEGGKPAGLKVFGDWPTVYEALPELPPKVRESWFAFDHLYSDSAFPKALPIVFERRPKTLLDIGGNTGRWAIQCCTHDPDVRVTILDLPGQLEDARVNVEQHGLLGRVMGTPIDFLDHGQAFPTGFDAIWMSQFLVCFSEADITQILRRARAAMGEETELWILDTFWDRQENEVAVHCLHGSSLYFTCLANGNSRMYSAADIKRCIEEAGLTVDAEIDHLGLAHTLLRCRRRDVPAGKRA</sequence>
<dbReference type="Proteomes" id="UP000075502">
    <property type="component" value="Unassembled WGS sequence"/>
</dbReference>
<organism evidence="6 7">
    <name type="scientific">Sorangium cellulosum</name>
    <name type="common">Polyangium cellulosum</name>
    <dbReference type="NCBI Taxonomy" id="56"/>
    <lineage>
        <taxon>Bacteria</taxon>
        <taxon>Pseudomonadati</taxon>
        <taxon>Myxococcota</taxon>
        <taxon>Polyangia</taxon>
        <taxon>Polyangiales</taxon>
        <taxon>Polyangiaceae</taxon>
        <taxon>Sorangium</taxon>
    </lineage>
</organism>
<dbReference type="PANTHER" id="PTHR43712:SF2">
    <property type="entry name" value="O-METHYLTRANSFERASE CICE"/>
    <property type="match status" value="1"/>
</dbReference>
<dbReference type="InterPro" id="IPR016461">
    <property type="entry name" value="COMT-like"/>
</dbReference>
<dbReference type="PANTHER" id="PTHR43712">
    <property type="entry name" value="PUTATIVE (AFU_ORTHOLOGUE AFUA_4G14580)-RELATED"/>
    <property type="match status" value="1"/>
</dbReference>
<evidence type="ECO:0000256" key="3">
    <source>
        <dbReference type="ARBA" id="ARBA00022691"/>
    </source>
</evidence>
<dbReference type="InterPro" id="IPR049480">
    <property type="entry name" value="BVU_1015-like_N"/>
</dbReference>
<keyword evidence="1 6" id="KW-0489">Methyltransferase</keyword>
<evidence type="ECO:0000313" key="7">
    <source>
        <dbReference type="Proteomes" id="UP000075502"/>
    </source>
</evidence>
<evidence type="ECO:0000259" key="5">
    <source>
        <dbReference type="Pfam" id="PF21212"/>
    </source>
</evidence>
<feature type="domain" description="O-methyltransferase C-terminal" evidence="4">
    <location>
        <begin position="198"/>
        <end position="350"/>
    </location>
</feature>
<dbReference type="Pfam" id="PF00891">
    <property type="entry name" value="Methyltransf_2"/>
    <property type="match status" value="1"/>
</dbReference>
<comment type="caution">
    <text evidence="6">The sequence shown here is derived from an EMBL/GenBank/DDBJ whole genome shotgun (WGS) entry which is preliminary data.</text>
</comment>
<evidence type="ECO:0000256" key="2">
    <source>
        <dbReference type="ARBA" id="ARBA00022679"/>
    </source>
</evidence>
<dbReference type="InterPro" id="IPR029063">
    <property type="entry name" value="SAM-dependent_MTases_sf"/>
</dbReference>
<feature type="domain" description="BVU-1015-like N-terminal dimerisation-like" evidence="5">
    <location>
        <begin position="16"/>
        <end position="80"/>
    </location>
</feature>
<evidence type="ECO:0000259" key="4">
    <source>
        <dbReference type="Pfam" id="PF00891"/>
    </source>
</evidence>
<dbReference type="PROSITE" id="PS51683">
    <property type="entry name" value="SAM_OMT_II"/>
    <property type="match status" value="1"/>
</dbReference>
<evidence type="ECO:0000256" key="1">
    <source>
        <dbReference type="ARBA" id="ARBA00022603"/>
    </source>
</evidence>
<dbReference type="SUPFAM" id="SSF53335">
    <property type="entry name" value="S-adenosyl-L-methionine-dependent methyltransferases"/>
    <property type="match status" value="1"/>
</dbReference>
<dbReference type="GO" id="GO:0032259">
    <property type="term" value="P:methylation"/>
    <property type="evidence" value="ECO:0007669"/>
    <property type="project" value="UniProtKB-KW"/>
</dbReference>
<accession>A0A150TQB0</accession>
<dbReference type="AlphaFoldDB" id="A0A150TQB0"/>
<keyword evidence="3" id="KW-0949">S-adenosyl-L-methionine</keyword>